<feature type="chain" id="PRO_5043620556" description="Chitin-binding type-2 domain-containing protein" evidence="1">
    <location>
        <begin position="21"/>
        <end position="129"/>
    </location>
</feature>
<gene>
    <name evidence="3" type="ORF">OTU49_011022</name>
</gene>
<organism evidence="3 4">
    <name type="scientific">Cherax quadricarinatus</name>
    <name type="common">Australian red claw crayfish</name>
    <dbReference type="NCBI Taxonomy" id="27406"/>
    <lineage>
        <taxon>Eukaryota</taxon>
        <taxon>Metazoa</taxon>
        <taxon>Ecdysozoa</taxon>
        <taxon>Arthropoda</taxon>
        <taxon>Crustacea</taxon>
        <taxon>Multicrustacea</taxon>
        <taxon>Malacostraca</taxon>
        <taxon>Eumalacostraca</taxon>
        <taxon>Eucarida</taxon>
        <taxon>Decapoda</taxon>
        <taxon>Pleocyemata</taxon>
        <taxon>Astacidea</taxon>
        <taxon>Parastacoidea</taxon>
        <taxon>Parastacidae</taxon>
        <taxon>Cherax</taxon>
    </lineage>
</organism>
<accession>A0AAW0W7S9</accession>
<dbReference type="InterPro" id="IPR052976">
    <property type="entry name" value="Scoloptoxin-like"/>
</dbReference>
<dbReference type="SUPFAM" id="SSF57625">
    <property type="entry name" value="Invertebrate chitin-binding proteins"/>
    <property type="match status" value="1"/>
</dbReference>
<keyword evidence="1" id="KW-0732">Signal</keyword>
<reference evidence="3 4" key="1">
    <citation type="journal article" date="2024" name="BMC Genomics">
        <title>Genome assembly of redclaw crayfish (Cherax quadricarinatus) provides insights into its immune adaptation and hypoxia tolerance.</title>
        <authorList>
            <person name="Liu Z."/>
            <person name="Zheng J."/>
            <person name="Li H."/>
            <person name="Fang K."/>
            <person name="Wang S."/>
            <person name="He J."/>
            <person name="Zhou D."/>
            <person name="Weng S."/>
            <person name="Chi M."/>
            <person name="Gu Z."/>
            <person name="He J."/>
            <person name="Li F."/>
            <person name="Wang M."/>
        </authorList>
    </citation>
    <scope>NUCLEOTIDE SEQUENCE [LARGE SCALE GENOMIC DNA]</scope>
    <source>
        <strain evidence="3">ZL_2023a</strain>
    </source>
</reference>
<feature type="domain" description="Chitin-binding type-2" evidence="2">
    <location>
        <begin position="41"/>
        <end position="110"/>
    </location>
</feature>
<evidence type="ECO:0000313" key="4">
    <source>
        <dbReference type="Proteomes" id="UP001445076"/>
    </source>
</evidence>
<dbReference type="GO" id="GO:0005576">
    <property type="term" value="C:extracellular region"/>
    <property type="evidence" value="ECO:0007669"/>
    <property type="project" value="InterPro"/>
</dbReference>
<name>A0AAW0W7S9_CHEQU</name>
<proteinExistence type="predicted"/>
<dbReference type="PANTHER" id="PTHR22933">
    <property type="entry name" value="FI18007P1-RELATED"/>
    <property type="match status" value="1"/>
</dbReference>
<feature type="signal peptide" evidence="1">
    <location>
        <begin position="1"/>
        <end position="20"/>
    </location>
</feature>
<dbReference type="InterPro" id="IPR002557">
    <property type="entry name" value="Chitin-bd_dom"/>
</dbReference>
<protein>
    <recommendedName>
        <fullName evidence="2">Chitin-binding type-2 domain-containing protein</fullName>
    </recommendedName>
</protein>
<dbReference type="InterPro" id="IPR036508">
    <property type="entry name" value="Chitin-bd_dom_sf"/>
</dbReference>
<evidence type="ECO:0000313" key="3">
    <source>
        <dbReference type="EMBL" id="KAK8725000.1"/>
    </source>
</evidence>
<dbReference type="Gene3D" id="2.170.140.10">
    <property type="entry name" value="Chitin binding domain"/>
    <property type="match status" value="1"/>
</dbReference>
<keyword evidence="4" id="KW-1185">Reference proteome</keyword>
<dbReference type="AlphaFoldDB" id="A0AAW0W7S9"/>
<dbReference type="GO" id="GO:0008061">
    <property type="term" value="F:chitin binding"/>
    <property type="evidence" value="ECO:0007669"/>
    <property type="project" value="InterPro"/>
</dbReference>
<evidence type="ECO:0000259" key="2">
    <source>
        <dbReference type="PROSITE" id="PS50940"/>
    </source>
</evidence>
<dbReference type="PROSITE" id="PS50940">
    <property type="entry name" value="CHIT_BIND_II"/>
    <property type="match status" value="1"/>
</dbReference>
<dbReference type="Pfam" id="PF01607">
    <property type="entry name" value="CBM_14"/>
    <property type="match status" value="1"/>
</dbReference>
<dbReference type="EMBL" id="JARKIK010000084">
    <property type="protein sequence ID" value="KAK8725000.1"/>
    <property type="molecule type" value="Genomic_DNA"/>
</dbReference>
<evidence type="ECO:0000256" key="1">
    <source>
        <dbReference type="SAM" id="SignalP"/>
    </source>
</evidence>
<feature type="non-terminal residue" evidence="3">
    <location>
        <position position="1"/>
    </location>
</feature>
<dbReference type="Proteomes" id="UP001445076">
    <property type="component" value="Unassembled WGS sequence"/>
</dbReference>
<sequence>DIIMKVVAVAVLCLAVVVSARMPYELPIGYLEILGREPARVFDCANRPYGFYADVANDCKIFHVCDPVYDENGLEVLKVDQFSFLCGNQTVFSQDYLTCTYPEEAYPCDQAEALYTSSNANFGKIPEEP</sequence>
<comment type="caution">
    <text evidence="3">The sequence shown here is derived from an EMBL/GenBank/DDBJ whole genome shotgun (WGS) entry which is preliminary data.</text>
</comment>
<dbReference type="PANTHER" id="PTHR22933:SF43">
    <property type="entry name" value="LP10131P"/>
    <property type="match status" value="1"/>
</dbReference>